<keyword evidence="1" id="KW-1133">Transmembrane helix</keyword>
<keyword evidence="1" id="KW-0812">Transmembrane</keyword>
<keyword evidence="3" id="KW-1185">Reference proteome</keyword>
<evidence type="ECO:0000313" key="2">
    <source>
        <dbReference type="EMBL" id="TVY99884.1"/>
    </source>
</evidence>
<reference evidence="2 3" key="1">
    <citation type="submission" date="2018-11" db="EMBL/GenBank/DDBJ databases">
        <title>Trebonia kvetii gen.nov., sp.nov., a novel acidophilic actinobacterium, and proposal of the new actinobacterial family Treboniaceae fam. nov.</title>
        <authorList>
            <person name="Rapoport D."/>
            <person name="Sagova-Mareckova M."/>
            <person name="Sedlacek I."/>
            <person name="Provaznik J."/>
            <person name="Kralova S."/>
            <person name="Pavlinic D."/>
            <person name="Benes V."/>
            <person name="Kopecky J."/>
        </authorList>
    </citation>
    <scope>NUCLEOTIDE SEQUENCE [LARGE SCALE GENOMIC DNA]</scope>
    <source>
        <strain evidence="2 3">15Tr583</strain>
    </source>
</reference>
<dbReference type="InterPro" id="IPR045635">
    <property type="entry name" value="DUF6412"/>
</dbReference>
<protein>
    <submittedName>
        <fullName evidence="2">Uncharacterized protein</fullName>
    </submittedName>
</protein>
<accession>A0A6P2BNZ4</accession>
<comment type="caution">
    <text evidence="2">The sequence shown here is derived from an EMBL/GenBank/DDBJ whole genome shotgun (WGS) entry which is preliminary data.</text>
</comment>
<sequence>MRIGARAGVAGLLAAVGLLSLGEVAGQLLLADQVTPQRLAALAVAVLAAIAAGCVAAGVRVDRAPAAIPAVRRVTALRDKSWRVAFLRLRDPGARGRARPRAPAATPAAA</sequence>
<proteinExistence type="predicted"/>
<name>A0A6P2BNZ4_9ACTN</name>
<dbReference type="Pfam" id="PF19950">
    <property type="entry name" value="DUF6412"/>
    <property type="match status" value="1"/>
</dbReference>
<evidence type="ECO:0000256" key="1">
    <source>
        <dbReference type="SAM" id="Phobius"/>
    </source>
</evidence>
<organism evidence="2 3">
    <name type="scientific">Trebonia kvetii</name>
    <dbReference type="NCBI Taxonomy" id="2480626"/>
    <lineage>
        <taxon>Bacteria</taxon>
        <taxon>Bacillati</taxon>
        <taxon>Actinomycetota</taxon>
        <taxon>Actinomycetes</taxon>
        <taxon>Streptosporangiales</taxon>
        <taxon>Treboniaceae</taxon>
        <taxon>Trebonia</taxon>
    </lineage>
</organism>
<feature type="transmembrane region" description="Helical" evidence="1">
    <location>
        <begin position="41"/>
        <end position="59"/>
    </location>
</feature>
<dbReference type="Proteomes" id="UP000460272">
    <property type="component" value="Unassembled WGS sequence"/>
</dbReference>
<keyword evidence="1" id="KW-0472">Membrane</keyword>
<evidence type="ECO:0000313" key="3">
    <source>
        <dbReference type="Proteomes" id="UP000460272"/>
    </source>
</evidence>
<dbReference type="AlphaFoldDB" id="A0A6P2BNZ4"/>
<dbReference type="RefSeq" id="WP_145861992.1">
    <property type="nucleotide sequence ID" value="NZ_RPFW01000011.1"/>
</dbReference>
<gene>
    <name evidence="2" type="ORF">EAS64_40305</name>
</gene>
<dbReference type="EMBL" id="RPFW01000011">
    <property type="protein sequence ID" value="TVY99884.1"/>
    <property type="molecule type" value="Genomic_DNA"/>
</dbReference>